<keyword evidence="1" id="KW-1133">Transmembrane helix</keyword>
<reference evidence="3" key="1">
    <citation type="submission" date="2021-03" db="EMBL/GenBank/DDBJ databases">
        <title>Whole genome shotgun sequence of Actinoplanes consettensis NBRC 14913.</title>
        <authorList>
            <person name="Komaki H."/>
            <person name="Tamura T."/>
        </authorList>
    </citation>
    <scope>NUCLEOTIDE SEQUENCE</scope>
    <source>
        <strain evidence="3">NBRC 14913</strain>
    </source>
</reference>
<keyword evidence="4" id="KW-1185">Reference proteome</keyword>
<feature type="transmembrane region" description="Helical" evidence="1">
    <location>
        <begin position="40"/>
        <end position="57"/>
    </location>
</feature>
<keyword evidence="1" id="KW-0812">Transmembrane</keyword>
<organism evidence="3 4">
    <name type="scientific">Winogradskya consettensis</name>
    <dbReference type="NCBI Taxonomy" id="113560"/>
    <lineage>
        <taxon>Bacteria</taxon>
        <taxon>Bacillati</taxon>
        <taxon>Actinomycetota</taxon>
        <taxon>Actinomycetes</taxon>
        <taxon>Micromonosporales</taxon>
        <taxon>Micromonosporaceae</taxon>
        <taxon>Winogradskya</taxon>
    </lineage>
</organism>
<keyword evidence="1" id="KW-0472">Membrane</keyword>
<evidence type="ECO:0000259" key="2">
    <source>
        <dbReference type="Pfam" id="PF04892"/>
    </source>
</evidence>
<feature type="transmembrane region" description="Helical" evidence="1">
    <location>
        <begin position="62"/>
        <end position="82"/>
    </location>
</feature>
<gene>
    <name evidence="3" type="ORF">Aco04nite_42100</name>
</gene>
<dbReference type="InterPro" id="IPR006976">
    <property type="entry name" value="VanZ-like"/>
</dbReference>
<evidence type="ECO:0000313" key="3">
    <source>
        <dbReference type="EMBL" id="GIM74796.1"/>
    </source>
</evidence>
<proteinExistence type="predicted"/>
<feature type="transmembrane region" description="Helical" evidence="1">
    <location>
        <begin position="94"/>
        <end position="116"/>
    </location>
</feature>
<dbReference type="Pfam" id="PF04892">
    <property type="entry name" value="VanZ"/>
    <property type="match status" value="1"/>
</dbReference>
<feature type="domain" description="VanZ-like" evidence="2">
    <location>
        <begin position="34"/>
        <end position="110"/>
    </location>
</feature>
<dbReference type="EMBL" id="BOQP01000021">
    <property type="protein sequence ID" value="GIM74796.1"/>
    <property type="molecule type" value="Genomic_DNA"/>
</dbReference>
<evidence type="ECO:0000256" key="1">
    <source>
        <dbReference type="SAM" id="Phobius"/>
    </source>
</evidence>
<dbReference type="Proteomes" id="UP000680865">
    <property type="component" value="Unassembled WGS sequence"/>
</dbReference>
<dbReference type="AlphaFoldDB" id="A0A919SNI5"/>
<sequence>MLLAASMLPLALLTLVPQDRELFARCEVRWELPTLTGPESLANVLLFAVPVLLAGVATHRPLLAVLAGSGLSVVVEAVQAAVPAIGRSCDSGDWINNTIGAVIGGALAWLSLTAAARRTRRASLM</sequence>
<accession>A0A919SNI5</accession>
<comment type="caution">
    <text evidence="3">The sequence shown here is derived from an EMBL/GenBank/DDBJ whole genome shotgun (WGS) entry which is preliminary data.</text>
</comment>
<protein>
    <recommendedName>
        <fullName evidence="2">VanZ-like domain-containing protein</fullName>
    </recommendedName>
</protein>
<name>A0A919SNI5_9ACTN</name>
<evidence type="ECO:0000313" key="4">
    <source>
        <dbReference type="Proteomes" id="UP000680865"/>
    </source>
</evidence>